<evidence type="ECO:0000313" key="1">
    <source>
        <dbReference type="EMBL" id="KZC10311.1"/>
    </source>
</evidence>
<dbReference type="EMBL" id="KQ434889">
    <property type="protein sequence ID" value="KZC10311.1"/>
    <property type="molecule type" value="Genomic_DNA"/>
</dbReference>
<dbReference type="AlphaFoldDB" id="A0A154PEQ2"/>
<proteinExistence type="predicted"/>
<accession>A0A154PEQ2</accession>
<keyword evidence="2" id="KW-1185">Reference proteome</keyword>
<evidence type="ECO:0000313" key="2">
    <source>
        <dbReference type="Proteomes" id="UP000076502"/>
    </source>
</evidence>
<reference evidence="1 2" key="1">
    <citation type="submission" date="2015-07" db="EMBL/GenBank/DDBJ databases">
        <title>The genome of Dufourea novaeangliae.</title>
        <authorList>
            <person name="Pan H."/>
            <person name="Kapheim K."/>
        </authorList>
    </citation>
    <scope>NUCLEOTIDE SEQUENCE [LARGE SCALE GENOMIC DNA]</scope>
    <source>
        <strain evidence="1">0120121106</strain>
        <tissue evidence="1">Whole body</tissue>
    </source>
</reference>
<gene>
    <name evidence="1" type="ORF">WN55_01427</name>
</gene>
<sequence length="69" mass="7945">MKLFSLYLEDSKRERRATGRKWCLGEYCGLSLPTEIVGYGLREGGAEKKRKDDWSGGCRYVIVVQYGQH</sequence>
<name>A0A154PEQ2_DUFNO</name>
<dbReference type="Proteomes" id="UP000076502">
    <property type="component" value="Unassembled WGS sequence"/>
</dbReference>
<protein>
    <submittedName>
        <fullName evidence="1">Uncharacterized protein</fullName>
    </submittedName>
</protein>
<organism evidence="1 2">
    <name type="scientific">Dufourea novaeangliae</name>
    <name type="common">Sweat bee</name>
    <dbReference type="NCBI Taxonomy" id="178035"/>
    <lineage>
        <taxon>Eukaryota</taxon>
        <taxon>Metazoa</taxon>
        <taxon>Ecdysozoa</taxon>
        <taxon>Arthropoda</taxon>
        <taxon>Hexapoda</taxon>
        <taxon>Insecta</taxon>
        <taxon>Pterygota</taxon>
        <taxon>Neoptera</taxon>
        <taxon>Endopterygota</taxon>
        <taxon>Hymenoptera</taxon>
        <taxon>Apocrita</taxon>
        <taxon>Aculeata</taxon>
        <taxon>Apoidea</taxon>
        <taxon>Anthophila</taxon>
        <taxon>Halictidae</taxon>
        <taxon>Rophitinae</taxon>
        <taxon>Dufourea</taxon>
    </lineage>
</organism>